<keyword evidence="1" id="KW-0812">Transmembrane</keyword>
<gene>
    <name evidence="2" type="ORF">CHUDEA7_3840</name>
    <name evidence="3" type="ORF">GY17_00003104</name>
</gene>
<dbReference type="AlphaFoldDB" id="A0A0S4TJQ8"/>
<dbReference type="VEuPathDB" id="CryptoDB:CHUDEA7_3840"/>
<keyword evidence="4" id="KW-1185">Reference proteome</keyword>
<keyword evidence="1" id="KW-0472">Membrane</keyword>
<reference evidence="3 4" key="3">
    <citation type="submission" date="2017-10" db="EMBL/GenBank/DDBJ databases">
        <title>Consistent, comparative and evidence-based genome annotation and re-annotation for the closely-related species, Cryptosporidium parvum, C. hominis and C. tyzzeri.</title>
        <authorList>
            <person name="Baptista R.P."/>
            <person name="Li Y."/>
            <person name="Sateriale A."/>
            <person name="Striepen B."/>
            <person name="Kissinger J.C."/>
        </authorList>
    </citation>
    <scope>NUCLEOTIDE SEQUENCE [LARGE SCALE GENOMIC DNA]</scope>
    <source>
        <strain evidence="3">30976</strain>
    </source>
</reference>
<dbReference type="EMBL" id="LN877953">
    <property type="protein sequence ID" value="CUV07371.1"/>
    <property type="molecule type" value="Genomic_DNA"/>
</dbReference>
<protein>
    <submittedName>
        <fullName evidence="2">Uncharacterized protein</fullName>
    </submittedName>
</protein>
<dbReference type="VEuPathDB" id="CryptoDB:ChTU502y2012_407g1880"/>
<dbReference type="OrthoDB" id="340412at2759"/>
<evidence type="ECO:0000256" key="1">
    <source>
        <dbReference type="SAM" id="Phobius"/>
    </source>
</evidence>
<dbReference type="VEuPathDB" id="CryptoDB:Chro.70429"/>
<dbReference type="VEuPathDB" id="CryptoDB:GY17_00003104"/>
<sequence>MSAKNSSIIYKFKWVLIYLILFIFSVYIQLNCVGCYEISSISKSVYTSINKSLEICIKDVYTGLTHKSENLGVIYQVVKKKENYNIKILIYESFNQVEDPNTASDYCNFKSCITKHYYSELDQLIGDKNEISYSTNFKFILELPSKEELEEIERKDKNGKLVVVRKMFKLNIASLIQNSNKSEISNPSEHNLPAKSITSTTTNATTAVASTEITTMPSKDNQINQVNTNFISFNEIVNLNIFCAELSSEEVIDAIKFQNTFMLPDIIYLEVAMLLRRLAKRIDLFRSAEESLSAIMPGIGGLLVSDTHCEESLRVSLVAGELTIPGVGPNEFPVICQKLQQCLSDQSFHNSALVSLSKSKKYVDFALSRNRNFMWETLNKMVGILGNSSGLKSYQLWMEVEILIKNTTPDEDVLHSDLPKEMILIADLMKNSKSQTVECTISIMKIGSLYDIRLSQVSEVARICNRIFSDSSSYLSVDEMRLISDTTILSRIADWMIGTFILEKHIPPGVTKPAACMYLSAITSPMDYSSITNFLWPRIVFAISSSSSSALSFTTKSVDPENCRKSLVKILKIIGDKIQINIDETCGKMASCILNGRIGRISVDDTISNALSQSQQTINYDFGTNSASLRLARFIFESKAPKKSKRNGFSKLSAPLRASVLFGHLQTIMPGGFSINDVVKFVHSFTKESPPNGPAKKCFKVLIKYIPVFVSSDNELKTICINAFGPWIMPDILVSDVTFSQSTFSNEVVV</sequence>
<keyword evidence="1" id="KW-1133">Transmembrane helix</keyword>
<dbReference type="Proteomes" id="UP000199752">
    <property type="component" value="Chromosome 7"/>
</dbReference>
<organism evidence="2">
    <name type="scientific">Cryptosporidium hominis</name>
    <dbReference type="NCBI Taxonomy" id="237895"/>
    <lineage>
        <taxon>Eukaryota</taxon>
        <taxon>Sar</taxon>
        <taxon>Alveolata</taxon>
        <taxon>Apicomplexa</taxon>
        <taxon>Conoidasida</taxon>
        <taxon>Coccidia</taxon>
        <taxon>Eucoccidiorida</taxon>
        <taxon>Eimeriorina</taxon>
        <taxon>Cryptosporidiidae</taxon>
        <taxon>Cryptosporidium</taxon>
    </lineage>
</organism>
<evidence type="ECO:0000313" key="4">
    <source>
        <dbReference type="Proteomes" id="UP001429100"/>
    </source>
</evidence>
<proteinExistence type="predicted"/>
<name>A0A0S4TJQ8_CRYHO</name>
<feature type="transmembrane region" description="Helical" evidence="1">
    <location>
        <begin position="12"/>
        <end position="30"/>
    </location>
</feature>
<dbReference type="EMBL" id="JTAI01000005">
    <property type="protein sequence ID" value="PPS93949.1"/>
    <property type="molecule type" value="Genomic_DNA"/>
</dbReference>
<evidence type="ECO:0000313" key="3">
    <source>
        <dbReference type="EMBL" id="PPS93949.1"/>
    </source>
</evidence>
<reference evidence="2" key="2">
    <citation type="submission" date="2015-08" db="EMBL/GenBank/DDBJ databases">
        <authorList>
            <person name="Babu N.S."/>
            <person name="Beckwith C.J."/>
            <person name="Beseler K.G."/>
            <person name="Brison A."/>
            <person name="Carone J.V."/>
            <person name="Caskin T.P."/>
            <person name="Diamond M."/>
            <person name="Durham M.E."/>
            <person name="Foxe J.M."/>
            <person name="Go M."/>
            <person name="Henderson B.A."/>
            <person name="Jones I.B."/>
            <person name="McGettigan J.A."/>
            <person name="Micheletti S.J."/>
            <person name="Nasrallah M.E."/>
            <person name="Ortiz D."/>
            <person name="Piller C.R."/>
            <person name="Privatt S.R."/>
            <person name="Schneider S.L."/>
            <person name="Sharp S."/>
            <person name="Smith T.C."/>
            <person name="Stanton J.D."/>
            <person name="Ullery H.E."/>
            <person name="Wilson R.J."/>
            <person name="Serrano M.G."/>
            <person name="Buck G."/>
            <person name="Lee V."/>
            <person name="Wang Y."/>
            <person name="Carvalho R."/>
            <person name="Voegtly L."/>
            <person name="Shi R."/>
            <person name="Duckworth R."/>
            <person name="Johnson A."/>
            <person name="Loviza R."/>
            <person name="Walstead R."/>
            <person name="Shah Z."/>
            <person name="Kiflezghi M."/>
            <person name="Wade K."/>
            <person name="Ball S.L."/>
            <person name="Bradley K.W."/>
            <person name="Asai D.J."/>
            <person name="Bowman C.A."/>
            <person name="Russell D.A."/>
            <person name="Pope W.H."/>
            <person name="Jacobs-Sera D."/>
            <person name="Hendrix R.W."/>
            <person name="Hatfull G.F."/>
        </authorList>
    </citation>
    <scope>NUCLEOTIDE SEQUENCE [LARGE SCALE GENOMIC DNA]</scope>
</reference>
<reference evidence="3 4" key="1">
    <citation type="submission" date="2014-11" db="EMBL/GenBank/DDBJ databases">
        <title>Comparative genomic analysis of Cryptosporidium hominis reveals occurrence of genetic recombination in virulent subtypes.</title>
        <authorList>
            <person name="Guo Y."/>
            <person name="Tang K."/>
            <person name="Frace M."/>
            <person name="Li N."/>
            <person name="Roellig D.M."/>
            <person name="Sammons S."/>
            <person name="Knipe K."/>
            <person name="Rowe L."/>
            <person name="Feng Y."/>
            <person name="Xiao L."/>
        </authorList>
    </citation>
    <scope>NUCLEOTIDE SEQUENCE [LARGE SCALE GENOMIC DNA]</scope>
    <source>
        <strain evidence="3">30976</strain>
    </source>
</reference>
<accession>A0A0S4TJQ8</accession>
<dbReference type="Proteomes" id="UP001429100">
    <property type="component" value="Unassembled WGS sequence"/>
</dbReference>
<evidence type="ECO:0000313" key="2">
    <source>
        <dbReference type="EMBL" id="CUV07371.1"/>
    </source>
</evidence>